<dbReference type="GO" id="GO:0097730">
    <property type="term" value="C:non-motile cilium"/>
    <property type="evidence" value="ECO:0007669"/>
    <property type="project" value="TreeGrafter"/>
</dbReference>
<name>A0A8S3FP91_9BILA</name>
<dbReference type="EMBL" id="CAJOBH010248510">
    <property type="protein sequence ID" value="CAF5132343.1"/>
    <property type="molecule type" value="Genomic_DNA"/>
</dbReference>
<gene>
    <name evidence="2" type="ORF">BYL167_LOCUS68724</name>
</gene>
<organism evidence="2 3">
    <name type="scientific">Rotaria magnacalcarata</name>
    <dbReference type="NCBI Taxonomy" id="392030"/>
    <lineage>
        <taxon>Eukaryota</taxon>
        <taxon>Metazoa</taxon>
        <taxon>Spiralia</taxon>
        <taxon>Gnathifera</taxon>
        <taxon>Rotifera</taxon>
        <taxon>Eurotatoria</taxon>
        <taxon>Bdelloidea</taxon>
        <taxon>Philodinida</taxon>
        <taxon>Philodinidae</taxon>
        <taxon>Rotaria</taxon>
    </lineage>
</organism>
<comment type="caution">
    <text evidence="2">The sequence shown here is derived from an EMBL/GenBank/DDBJ whole genome shotgun (WGS) entry which is preliminary data.</text>
</comment>
<dbReference type="GO" id="GO:1902093">
    <property type="term" value="P:positive regulation of flagellated sperm motility"/>
    <property type="evidence" value="ECO:0007669"/>
    <property type="project" value="TreeGrafter"/>
</dbReference>
<proteinExistence type="predicted"/>
<evidence type="ECO:0000313" key="3">
    <source>
        <dbReference type="Proteomes" id="UP000681967"/>
    </source>
</evidence>
<dbReference type="Pfam" id="PF21049">
    <property type="entry name" value="CFA69_ARM_rpt"/>
    <property type="match status" value="1"/>
</dbReference>
<dbReference type="PANTHER" id="PTHR14716">
    <property type="entry name" value="CILIA- AND FLAGELLA-ASSOCIATED PROTEIN 69"/>
    <property type="match status" value="1"/>
</dbReference>
<evidence type="ECO:0000313" key="2">
    <source>
        <dbReference type="EMBL" id="CAF5132343.1"/>
    </source>
</evidence>
<protein>
    <recommendedName>
        <fullName evidence="1">Cilia- and flagella-associated protein 69 ARM repeats domain-containing protein</fullName>
    </recommendedName>
</protein>
<dbReference type="PANTHER" id="PTHR14716:SF0">
    <property type="entry name" value="CILIA- AND FLAGELLA-ASSOCIATED PROTEIN 69"/>
    <property type="match status" value="1"/>
</dbReference>
<accession>A0A8S3FP91</accession>
<dbReference type="InterPro" id="IPR048732">
    <property type="entry name" value="CFA69"/>
</dbReference>
<reference evidence="2" key="1">
    <citation type="submission" date="2021-02" db="EMBL/GenBank/DDBJ databases">
        <authorList>
            <person name="Nowell W R."/>
        </authorList>
    </citation>
    <scope>NUCLEOTIDE SEQUENCE</scope>
</reference>
<dbReference type="GO" id="GO:0097225">
    <property type="term" value="C:sperm midpiece"/>
    <property type="evidence" value="ECO:0007669"/>
    <property type="project" value="TreeGrafter"/>
</dbReference>
<dbReference type="InterPro" id="IPR048733">
    <property type="entry name" value="CFA69_ARM_dom"/>
</dbReference>
<feature type="domain" description="Cilia- and flagella-associated protein 69 ARM repeats" evidence="1">
    <location>
        <begin position="14"/>
        <end position="127"/>
    </location>
</feature>
<sequence length="127" mass="14807">MLLTVSWSLKRRESFRLLFRTIELLWNIFENGDEEQIGEQLNSRLTISLLQEAFLGQITQSHSHYHRQLRNDILVVCSLIIGLKPDAPFVETGFAKQLLLFASFPELRSNNPLVKNFKLTKSQEDFE</sequence>
<evidence type="ECO:0000259" key="1">
    <source>
        <dbReference type="Pfam" id="PF21049"/>
    </source>
</evidence>
<feature type="non-terminal residue" evidence="2">
    <location>
        <position position="1"/>
    </location>
</feature>
<dbReference type="Proteomes" id="UP000681967">
    <property type="component" value="Unassembled WGS sequence"/>
</dbReference>
<dbReference type="AlphaFoldDB" id="A0A8S3FP91"/>